<accession>A0A6H0XTC4</accession>
<name>A0A6H0XTC4_9PEZI</name>
<feature type="region of interest" description="Disordered" evidence="1">
    <location>
        <begin position="1"/>
        <end position="24"/>
    </location>
</feature>
<evidence type="ECO:0000256" key="1">
    <source>
        <dbReference type="SAM" id="MobiDB-lite"/>
    </source>
</evidence>
<dbReference type="AlphaFoldDB" id="A0A6H0XTC4"/>
<dbReference type="EMBL" id="CP051140">
    <property type="protein sequence ID" value="QIW97868.1"/>
    <property type="molecule type" value="Genomic_DNA"/>
</dbReference>
<feature type="compositionally biased region" description="Low complexity" evidence="1">
    <location>
        <begin position="89"/>
        <end position="102"/>
    </location>
</feature>
<feature type="region of interest" description="Disordered" evidence="1">
    <location>
        <begin position="477"/>
        <end position="500"/>
    </location>
</feature>
<feature type="region of interest" description="Disordered" evidence="1">
    <location>
        <begin position="54"/>
        <end position="111"/>
    </location>
</feature>
<protein>
    <submittedName>
        <fullName evidence="2">Uncharacterized protein</fullName>
    </submittedName>
</protein>
<gene>
    <name evidence="2" type="ORF">AMS68_003386</name>
</gene>
<keyword evidence="3" id="KW-1185">Reference proteome</keyword>
<sequence>MEGVDSKLPVVNPQRHTTPHIFESNTPANISERALSRAKFAIGRFIRNTLHYRRPSHKRASSTGKTGFVLPAGPRDTATPLGHRGSYQSNNSSRNSRSVRSVRSVRRSGNTPHILVTRPTARGRQSRLIHRGTDVRSKTRKQHSVKQLRYSHPTATAIINSSWVDLNQSTASLNSEIIMHDSDSCLSAPKTVDLARDFPDEVNVRKIARESSFGYEDAKAVVDGVKPRSEAAKLGVVSSSSVISSHRRTTSTPIYQAYKTDNTHGKLPAWTQEEHRHATFHALTSNEQPTISQTSVYRHSLPDNLLPGPPSARQRLSIAASLTSTNGGFTWLDDEEIVDATPSSPGPVRPKLAQHDSIGFIPYSKFDESLAIDSAYPRDSLISSHSDCAAYKRDTSQSVRHRQVYDSVENLKESFESFNEALYAASRPSKAPKDKPTVPDALKMIENGFPHIGAQPVKFSAEPKYEKRTLTGDELKALKKEEKRKSRLANPQKKAREAARAEARMTVLTRMRKSLNV</sequence>
<evidence type="ECO:0000313" key="3">
    <source>
        <dbReference type="Proteomes" id="UP000503462"/>
    </source>
</evidence>
<evidence type="ECO:0000313" key="2">
    <source>
        <dbReference type="EMBL" id="QIW97868.1"/>
    </source>
</evidence>
<proteinExistence type="predicted"/>
<organism evidence="2 3">
    <name type="scientific">Peltaster fructicola</name>
    <dbReference type="NCBI Taxonomy" id="286661"/>
    <lineage>
        <taxon>Eukaryota</taxon>
        <taxon>Fungi</taxon>
        <taxon>Dikarya</taxon>
        <taxon>Ascomycota</taxon>
        <taxon>Pezizomycotina</taxon>
        <taxon>Dothideomycetes</taxon>
        <taxon>Dothideomycetes incertae sedis</taxon>
        <taxon>Peltaster</taxon>
    </lineage>
</organism>
<reference evidence="2 3" key="1">
    <citation type="journal article" date="2016" name="Sci. Rep.">
        <title>Peltaster fructicola genome reveals evolution from an invasive phytopathogen to an ectophytic parasite.</title>
        <authorList>
            <person name="Xu C."/>
            <person name="Chen H."/>
            <person name="Gleason M.L."/>
            <person name="Xu J.R."/>
            <person name="Liu H."/>
            <person name="Zhang R."/>
            <person name="Sun G."/>
        </authorList>
    </citation>
    <scope>NUCLEOTIDE SEQUENCE [LARGE SCALE GENOMIC DNA]</scope>
    <source>
        <strain evidence="2 3">LNHT1506</strain>
    </source>
</reference>
<dbReference type="Proteomes" id="UP000503462">
    <property type="component" value="Chromosome 2"/>
</dbReference>